<protein>
    <submittedName>
        <fullName evidence="2">Uncharacterized protein</fullName>
    </submittedName>
</protein>
<evidence type="ECO:0000313" key="2">
    <source>
        <dbReference type="EMBL" id="TKA63025.1"/>
    </source>
</evidence>
<accession>A0A4U0WN37</accession>
<evidence type="ECO:0000313" key="3">
    <source>
        <dbReference type="Proteomes" id="UP000309340"/>
    </source>
</evidence>
<sequence>MLTNFFRSFLSYNVRRAPEDTPSEISNDEPTPETKDAAATDDEVPGTFTNPIDLSHATPPPTPTTPTQPRSPKRGRPAKRLTSSKRICTKAGSMKLSSRKPLTPTTKTAIAKERRHRLYEKRRARQAQEDRLLSEQATYWIVLRNGKKYRSFGGTRRS</sequence>
<dbReference type="AlphaFoldDB" id="A0A4U0WN37"/>
<comment type="caution">
    <text evidence="2">The sequence shown here is derived from an EMBL/GenBank/DDBJ whole genome shotgun (WGS) entry which is preliminary data.</text>
</comment>
<reference evidence="2 3" key="1">
    <citation type="submission" date="2017-03" db="EMBL/GenBank/DDBJ databases">
        <title>Genomes of endolithic fungi from Antarctica.</title>
        <authorList>
            <person name="Coleine C."/>
            <person name="Masonjones S."/>
            <person name="Stajich J.E."/>
        </authorList>
    </citation>
    <scope>NUCLEOTIDE SEQUENCE [LARGE SCALE GENOMIC DNA]</scope>
    <source>
        <strain evidence="2 3">CCFEE 5184</strain>
    </source>
</reference>
<keyword evidence="3" id="KW-1185">Reference proteome</keyword>
<feature type="compositionally biased region" description="Basic residues" evidence="1">
    <location>
        <begin position="71"/>
        <end position="83"/>
    </location>
</feature>
<evidence type="ECO:0000256" key="1">
    <source>
        <dbReference type="SAM" id="MobiDB-lite"/>
    </source>
</evidence>
<name>A0A4U0WN37_9PEZI</name>
<dbReference type="OrthoDB" id="3904669at2759"/>
<dbReference type="EMBL" id="NAJQ01000993">
    <property type="protein sequence ID" value="TKA63025.1"/>
    <property type="molecule type" value="Genomic_DNA"/>
</dbReference>
<gene>
    <name evidence="2" type="ORF">B0A55_11234</name>
</gene>
<organism evidence="2 3">
    <name type="scientific">Friedmanniomyces simplex</name>
    <dbReference type="NCBI Taxonomy" id="329884"/>
    <lineage>
        <taxon>Eukaryota</taxon>
        <taxon>Fungi</taxon>
        <taxon>Dikarya</taxon>
        <taxon>Ascomycota</taxon>
        <taxon>Pezizomycotina</taxon>
        <taxon>Dothideomycetes</taxon>
        <taxon>Dothideomycetidae</taxon>
        <taxon>Mycosphaerellales</taxon>
        <taxon>Teratosphaeriaceae</taxon>
        <taxon>Friedmanniomyces</taxon>
    </lineage>
</organism>
<dbReference type="Proteomes" id="UP000309340">
    <property type="component" value="Unassembled WGS sequence"/>
</dbReference>
<proteinExistence type="predicted"/>
<feature type="region of interest" description="Disordered" evidence="1">
    <location>
        <begin position="12"/>
        <end position="107"/>
    </location>
</feature>